<organism evidence="2 3">
    <name type="scientific">Podarcis lilfordi</name>
    <name type="common">Lilford's wall lizard</name>
    <dbReference type="NCBI Taxonomy" id="74358"/>
    <lineage>
        <taxon>Eukaryota</taxon>
        <taxon>Metazoa</taxon>
        <taxon>Chordata</taxon>
        <taxon>Craniata</taxon>
        <taxon>Vertebrata</taxon>
        <taxon>Euteleostomi</taxon>
        <taxon>Lepidosauria</taxon>
        <taxon>Squamata</taxon>
        <taxon>Bifurcata</taxon>
        <taxon>Unidentata</taxon>
        <taxon>Episquamata</taxon>
        <taxon>Laterata</taxon>
        <taxon>Lacertibaenia</taxon>
        <taxon>Lacertidae</taxon>
        <taxon>Podarcis</taxon>
    </lineage>
</organism>
<keyword evidence="1" id="KW-1133">Transmembrane helix</keyword>
<protein>
    <submittedName>
        <fullName evidence="2">Uncharacterized protein</fullName>
    </submittedName>
</protein>
<dbReference type="AlphaFoldDB" id="A0AA35KTF5"/>
<keyword evidence="1" id="KW-0472">Membrane</keyword>
<proteinExistence type="predicted"/>
<reference evidence="2" key="1">
    <citation type="submission" date="2022-12" db="EMBL/GenBank/DDBJ databases">
        <authorList>
            <person name="Alioto T."/>
            <person name="Alioto T."/>
            <person name="Gomez Garrido J."/>
        </authorList>
    </citation>
    <scope>NUCLEOTIDE SEQUENCE</scope>
</reference>
<dbReference type="Proteomes" id="UP001178461">
    <property type="component" value="Chromosome 8"/>
</dbReference>
<keyword evidence="3" id="KW-1185">Reference proteome</keyword>
<feature type="transmembrane region" description="Helical" evidence="1">
    <location>
        <begin position="73"/>
        <end position="97"/>
    </location>
</feature>
<dbReference type="EMBL" id="OX395133">
    <property type="protein sequence ID" value="CAI5783253.1"/>
    <property type="molecule type" value="Genomic_DNA"/>
</dbReference>
<gene>
    <name evidence="2" type="ORF">PODLI_1B021578</name>
</gene>
<evidence type="ECO:0000313" key="3">
    <source>
        <dbReference type="Proteomes" id="UP001178461"/>
    </source>
</evidence>
<accession>A0AA35KTF5</accession>
<sequence length="103" mass="11503">MESTTKHQEKFSDSKSSLAVEQTPWGVGGLSFLGGFLAEIGWPSVRDALAGIPASQGVGLDESWGPFQFYNSVILFLLFSLSCFLFRLAWLLLYFMWKTSNKN</sequence>
<name>A0AA35KTF5_9SAUR</name>
<keyword evidence="1" id="KW-0812">Transmembrane</keyword>
<evidence type="ECO:0000313" key="2">
    <source>
        <dbReference type="EMBL" id="CAI5783253.1"/>
    </source>
</evidence>
<evidence type="ECO:0000256" key="1">
    <source>
        <dbReference type="SAM" id="Phobius"/>
    </source>
</evidence>